<dbReference type="OrthoDB" id="6479251at2"/>
<evidence type="ECO:0000313" key="1">
    <source>
        <dbReference type="EMBL" id="SCC31899.1"/>
    </source>
</evidence>
<protein>
    <recommendedName>
        <fullName evidence="3">Phage replication protein O</fullName>
    </recommendedName>
</protein>
<name>A0A1C4DKI2_9GAMM</name>
<reference evidence="2" key="1">
    <citation type="submission" date="2016-08" db="EMBL/GenBank/DDBJ databases">
        <authorList>
            <person name="Varghese N."/>
            <person name="Submissions Spin"/>
        </authorList>
    </citation>
    <scope>NUCLEOTIDE SEQUENCE [LARGE SCALE GENOMIC DNA]</scope>
    <source>
        <strain evidence="2">R-53144</strain>
    </source>
</reference>
<sequence>MNLLFDNELLVVNPKLATLIGLNEAIILQQMHYWIGKTNNNYDGKKWIYNSVSEWAKQFPFFSDSTIVRTIKNIEKKGLVFVGNYNKDGRDRTKWYSIDYTKLDELEQLAFSQNDKMQSANLTKCISSNCDNASSQNESMHLPKMSKPLPETTTETTNNILLSGNFDKFSDDEKLKRFLHKNPDAHIYTTLGKKWGSVKDLECAKWIYEKLLIVNPTAVEPNWVDWSNDIRLLRTQVLGDHVDNPHKEICRRFKIANMDSFWKDNIQCPAKLRKHWDRFHSTTNNKPTSSEIDWHSTGWAGGTV</sequence>
<keyword evidence="2" id="KW-1185">Reference proteome</keyword>
<gene>
    <name evidence="1" type="ORF">GA0061080_10815</name>
</gene>
<dbReference type="Proteomes" id="UP000199698">
    <property type="component" value="Unassembled WGS sequence"/>
</dbReference>
<proteinExistence type="predicted"/>
<dbReference type="AlphaFoldDB" id="A0A1C4DKI2"/>
<evidence type="ECO:0008006" key="3">
    <source>
        <dbReference type="Google" id="ProtNLM"/>
    </source>
</evidence>
<organism evidence="1 2">
    <name type="scientific">Gilliamella intestini</name>
    <dbReference type="NCBI Taxonomy" id="1798183"/>
    <lineage>
        <taxon>Bacteria</taxon>
        <taxon>Pseudomonadati</taxon>
        <taxon>Pseudomonadota</taxon>
        <taxon>Gammaproteobacteria</taxon>
        <taxon>Orbales</taxon>
        <taxon>Orbaceae</taxon>
        <taxon>Gilliamella</taxon>
    </lineage>
</organism>
<evidence type="ECO:0000313" key="2">
    <source>
        <dbReference type="Proteomes" id="UP000199698"/>
    </source>
</evidence>
<dbReference type="EMBL" id="FMBA01000081">
    <property type="protein sequence ID" value="SCC31899.1"/>
    <property type="molecule type" value="Genomic_DNA"/>
</dbReference>
<dbReference type="RefSeq" id="WP_091126057.1">
    <property type="nucleotide sequence ID" value="NZ_FMBA01000081.1"/>
</dbReference>
<accession>A0A1C4DKI2</accession>
<dbReference type="STRING" id="1798183.GA0061080_10815"/>